<keyword evidence="2" id="KW-0406">Ion transport</keyword>
<dbReference type="Proteomes" id="UP001459277">
    <property type="component" value="Unassembled WGS sequence"/>
</dbReference>
<organism evidence="4 5">
    <name type="scientific">Lithocarpus litseifolius</name>
    <dbReference type="NCBI Taxonomy" id="425828"/>
    <lineage>
        <taxon>Eukaryota</taxon>
        <taxon>Viridiplantae</taxon>
        <taxon>Streptophyta</taxon>
        <taxon>Embryophyta</taxon>
        <taxon>Tracheophyta</taxon>
        <taxon>Spermatophyta</taxon>
        <taxon>Magnoliopsida</taxon>
        <taxon>eudicotyledons</taxon>
        <taxon>Gunneridae</taxon>
        <taxon>Pentapetalae</taxon>
        <taxon>rosids</taxon>
        <taxon>fabids</taxon>
        <taxon>Fagales</taxon>
        <taxon>Fagaceae</taxon>
        <taxon>Lithocarpus</taxon>
    </lineage>
</organism>
<keyword evidence="1" id="KW-0813">Transport</keyword>
<accession>A0AAW2CTN8</accession>
<keyword evidence="3" id="KW-1133">Transmembrane helix</keyword>
<keyword evidence="3" id="KW-0472">Membrane</keyword>
<reference evidence="4 5" key="1">
    <citation type="submission" date="2024-01" db="EMBL/GenBank/DDBJ databases">
        <title>A telomere-to-telomere, gap-free genome of sweet tea (Lithocarpus litseifolius).</title>
        <authorList>
            <person name="Zhou J."/>
        </authorList>
    </citation>
    <scope>NUCLEOTIDE SEQUENCE [LARGE SCALE GENOMIC DNA]</scope>
    <source>
        <strain evidence="4">Zhou-2022a</strain>
        <tissue evidence="4">Leaf</tissue>
    </source>
</reference>
<comment type="caution">
    <text evidence="4">The sequence shown here is derived from an EMBL/GenBank/DDBJ whole genome shotgun (WGS) entry which is preliminary data.</text>
</comment>
<dbReference type="GO" id="GO:0006874">
    <property type="term" value="P:intracellular calcium ion homeostasis"/>
    <property type="evidence" value="ECO:0007669"/>
    <property type="project" value="TreeGrafter"/>
</dbReference>
<proteinExistence type="predicted"/>
<dbReference type="InterPro" id="IPR004713">
    <property type="entry name" value="CaH_exchang"/>
</dbReference>
<dbReference type="GO" id="GO:0009705">
    <property type="term" value="C:plant-type vacuole membrane"/>
    <property type="evidence" value="ECO:0007669"/>
    <property type="project" value="TreeGrafter"/>
</dbReference>
<dbReference type="AlphaFoldDB" id="A0AAW2CTN8"/>
<evidence type="ECO:0000256" key="3">
    <source>
        <dbReference type="SAM" id="Phobius"/>
    </source>
</evidence>
<name>A0AAW2CTN8_9ROSI</name>
<protein>
    <recommendedName>
        <fullName evidence="6">Sodium/calcium exchanger membrane region domain-containing protein</fullName>
    </recommendedName>
</protein>
<keyword evidence="3" id="KW-0812">Transmembrane</keyword>
<gene>
    <name evidence="4" type="ORF">SO802_014157</name>
</gene>
<evidence type="ECO:0000313" key="4">
    <source>
        <dbReference type="EMBL" id="KAL0000376.1"/>
    </source>
</evidence>
<evidence type="ECO:0000256" key="2">
    <source>
        <dbReference type="ARBA" id="ARBA00023065"/>
    </source>
</evidence>
<evidence type="ECO:0008006" key="6">
    <source>
        <dbReference type="Google" id="ProtNLM"/>
    </source>
</evidence>
<dbReference type="PANTHER" id="PTHR31503">
    <property type="entry name" value="VACUOLAR CALCIUM ION TRANSPORTER"/>
    <property type="match status" value="1"/>
</dbReference>
<dbReference type="PANTHER" id="PTHR31503:SF48">
    <property type="entry name" value="VACUOLAR CATION_PROTON EXCHANGER 2"/>
    <property type="match status" value="1"/>
</dbReference>
<feature type="transmembrane region" description="Helical" evidence="3">
    <location>
        <begin position="142"/>
        <end position="162"/>
    </location>
</feature>
<sequence>MAVMGLLFPAVLHYTHTDVHSGESELALSRFYSCIMIVTYAAFLFFQLKSHKNPYDPLNEFICNMTATEVLLKKKMMAGASIAWNVPLEFVNVVLLPIVGNATEHASAIKFAVKDKLLPISVLVGWILGQPMDFNFQLFETAMLFMTVLVVAFMLQVCISVTKN</sequence>
<dbReference type="EMBL" id="JAZDWU010000005">
    <property type="protein sequence ID" value="KAL0000376.1"/>
    <property type="molecule type" value="Genomic_DNA"/>
</dbReference>
<feature type="transmembrane region" description="Helical" evidence="3">
    <location>
        <begin position="27"/>
        <end position="46"/>
    </location>
</feature>
<keyword evidence="5" id="KW-1185">Reference proteome</keyword>
<keyword evidence="1" id="KW-0050">Antiport</keyword>
<dbReference type="GO" id="GO:0015369">
    <property type="term" value="F:calcium:proton antiporter activity"/>
    <property type="evidence" value="ECO:0007669"/>
    <property type="project" value="TreeGrafter"/>
</dbReference>
<evidence type="ECO:0000256" key="1">
    <source>
        <dbReference type="ARBA" id="ARBA00022449"/>
    </source>
</evidence>
<evidence type="ECO:0000313" key="5">
    <source>
        <dbReference type="Proteomes" id="UP001459277"/>
    </source>
</evidence>